<keyword evidence="3" id="KW-0862">Zinc</keyword>
<evidence type="ECO:0000313" key="6">
    <source>
        <dbReference type="Proteomes" id="UP000035681"/>
    </source>
</evidence>
<name>A0AAF5HY15_STRER</name>
<dbReference type="WBParaSite" id="TCONS_00001752.p1">
    <property type="protein sequence ID" value="TCONS_00001752.p1"/>
    <property type="gene ID" value="XLOC_001647"/>
</dbReference>
<proteinExistence type="predicted"/>
<evidence type="ECO:0000259" key="5">
    <source>
        <dbReference type="PROSITE" id="PS51044"/>
    </source>
</evidence>
<keyword evidence="2 4" id="KW-0863">Zinc-finger</keyword>
<dbReference type="InterPro" id="IPR013083">
    <property type="entry name" value="Znf_RING/FYVE/PHD"/>
</dbReference>
<dbReference type="GO" id="GO:0016925">
    <property type="term" value="P:protein sumoylation"/>
    <property type="evidence" value="ECO:0007669"/>
    <property type="project" value="TreeGrafter"/>
</dbReference>
<dbReference type="GO" id="GO:0000785">
    <property type="term" value="C:chromatin"/>
    <property type="evidence" value="ECO:0007669"/>
    <property type="project" value="TreeGrafter"/>
</dbReference>
<feature type="domain" description="SP-RING-type" evidence="5">
    <location>
        <begin position="218"/>
        <end position="303"/>
    </location>
</feature>
<dbReference type="Gene3D" id="3.30.40.10">
    <property type="entry name" value="Zinc/RING finger domain, C3HC4 (zinc finger)"/>
    <property type="match status" value="1"/>
</dbReference>
<dbReference type="PROSITE" id="PS51044">
    <property type="entry name" value="ZF_SP_RING"/>
    <property type="match status" value="1"/>
</dbReference>
<keyword evidence="1" id="KW-0479">Metal-binding</keyword>
<accession>A0AAF5HY15</accession>
<dbReference type="InterPro" id="IPR004181">
    <property type="entry name" value="Znf_MIZ"/>
</dbReference>
<evidence type="ECO:0000256" key="2">
    <source>
        <dbReference type="ARBA" id="ARBA00022771"/>
    </source>
</evidence>
<dbReference type="PANTHER" id="PTHR10782:SF4">
    <property type="entry name" value="TONALLI, ISOFORM E"/>
    <property type="match status" value="1"/>
</dbReference>
<reference evidence="7" key="1">
    <citation type="submission" date="2024-02" db="UniProtKB">
        <authorList>
            <consortium name="WormBaseParasite"/>
        </authorList>
    </citation>
    <scope>IDENTIFICATION</scope>
</reference>
<evidence type="ECO:0000256" key="1">
    <source>
        <dbReference type="ARBA" id="ARBA00022723"/>
    </source>
</evidence>
<dbReference type="GO" id="GO:0008270">
    <property type="term" value="F:zinc ion binding"/>
    <property type="evidence" value="ECO:0007669"/>
    <property type="project" value="UniProtKB-KW"/>
</dbReference>
<organism evidence="6 7">
    <name type="scientific">Strongyloides stercoralis</name>
    <name type="common">Threadworm</name>
    <dbReference type="NCBI Taxonomy" id="6248"/>
    <lineage>
        <taxon>Eukaryota</taxon>
        <taxon>Metazoa</taxon>
        <taxon>Ecdysozoa</taxon>
        <taxon>Nematoda</taxon>
        <taxon>Chromadorea</taxon>
        <taxon>Rhabditida</taxon>
        <taxon>Tylenchina</taxon>
        <taxon>Panagrolaimomorpha</taxon>
        <taxon>Strongyloidoidea</taxon>
        <taxon>Strongyloididae</taxon>
        <taxon>Strongyloides</taxon>
    </lineage>
</organism>
<evidence type="ECO:0000256" key="4">
    <source>
        <dbReference type="PROSITE-ProRule" id="PRU00452"/>
    </source>
</evidence>
<sequence>MNKKEQKMVCIQPQITEQKLFYYNEEKIITQWNEDCSIVQKCIIRKDRPTIFCEYKFKMNIDSSTLQVLLSSKYNESFDVLLRSVTFKDNNGIYPEKYPLDMELFINGTNYTYLLPKVEGKYTSLDIGERLSYPTILTSAINNISRMSYELPSSLSLDICIVYPLIVRRKSLINNGSFFFKTVICSKISPKIIMDKIIKNSMLSKEMFLKNIESAFKQDGDVGLESIVISLQSSITLKNIKYPFRGKNCKHLIPDDLETYLKQNIGNEKFQCKICKNTCTPNDIFIDSYFYEIIKKNPNVTKIEIFKNGDFKILEINKFNDEEMPYKVVNSNGIIVLDNNSGNKGNIIENFNSITMKKASLIRQTNMNTSISNKSTNILMSNKENERVVNDIKNKLVLSNKPDKSLIYETTVFSSSKKNSTDVTKKEIFKNINMAINNNTKINNSNNIEKQNKSKNLPVFKKQKLNISSEMINILNIVRKKNLKDFKIGHFPISEDYIRLNKTPLNTDIHPGDLYL</sequence>
<keyword evidence="6" id="KW-1185">Reference proteome</keyword>
<dbReference type="GO" id="GO:0061665">
    <property type="term" value="F:SUMO ligase activity"/>
    <property type="evidence" value="ECO:0007669"/>
    <property type="project" value="TreeGrafter"/>
</dbReference>
<dbReference type="AlphaFoldDB" id="A0AAF5HY15"/>
<evidence type="ECO:0000313" key="7">
    <source>
        <dbReference type="WBParaSite" id="TCONS_00001752.p1"/>
    </source>
</evidence>
<dbReference type="PANTHER" id="PTHR10782">
    <property type="entry name" value="ZINC FINGER MIZ DOMAIN-CONTAINING PROTEIN"/>
    <property type="match status" value="1"/>
</dbReference>
<protein>
    <submittedName>
        <fullName evidence="7">SP-RING-type domain-containing protein</fullName>
    </submittedName>
</protein>
<evidence type="ECO:0000256" key="3">
    <source>
        <dbReference type="ARBA" id="ARBA00022833"/>
    </source>
</evidence>
<dbReference type="Proteomes" id="UP000035681">
    <property type="component" value="Unplaced"/>
</dbReference>